<evidence type="ECO:0000313" key="12">
    <source>
        <dbReference type="Proteomes" id="UP000299011"/>
    </source>
</evidence>
<evidence type="ECO:0000313" key="5">
    <source>
        <dbReference type="EMBL" id="AFK21572.1"/>
    </source>
</evidence>
<dbReference type="PATRIC" id="fig|523841.21.peg.3491"/>
<accession>I3RBG2</accession>
<dbReference type="OrthoDB" id="165911at2157"/>
<dbReference type="InterPro" id="IPR013324">
    <property type="entry name" value="RNA_pol_sigma_r3/r4-like"/>
</dbReference>
<keyword evidence="5" id="KW-0614">Plasmid</keyword>
<evidence type="ECO:0000313" key="11">
    <source>
        <dbReference type="Proteomes" id="UP000027075"/>
    </source>
</evidence>
<geneLocation type="plasmid" evidence="5 9">
    <name>pHM500</name>
</geneLocation>
<proteinExistence type="predicted"/>
<dbReference type="InterPro" id="IPR013767">
    <property type="entry name" value="PAS_fold"/>
</dbReference>
<reference evidence="5" key="1">
    <citation type="journal article" date="2012" name="Appl. Environ. Microbiol.">
        <title>Identification of the haloarchaeal phasin (PhaP) that functions in polyhydroxyalkanoate accumulation and granule formation in Haloferax mediterranei.</title>
        <authorList>
            <person name="Cai S."/>
            <person name="Cai L."/>
            <person name="Liu H."/>
            <person name="Liu X."/>
            <person name="Han J."/>
            <person name="Zhou J."/>
            <person name="Xiang H."/>
        </authorList>
    </citation>
    <scope>NUCLEOTIDE SEQUENCE</scope>
    <source>
        <strain evidence="5">CGMCC 1.2087</strain>
    </source>
</reference>
<keyword evidence="2" id="KW-0804">Transcription</keyword>
<dbReference type="InterPro" id="IPR003018">
    <property type="entry name" value="GAF"/>
</dbReference>
<dbReference type="EMBL" id="CP039140">
    <property type="protein sequence ID" value="QCQ77080.1"/>
    <property type="molecule type" value="Genomic_DNA"/>
</dbReference>
<dbReference type="EMBL" id="AOLO01000015">
    <property type="protein sequence ID" value="ELZ97118.1"/>
    <property type="molecule type" value="Genomic_DNA"/>
</dbReference>
<dbReference type="EMBL" id="CP007554">
    <property type="protein sequence ID" value="AHZ24379.1"/>
    <property type="molecule type" value="Genomic_DNA"/>
</dbReference>
<dbReference type="Pfam" id="PF15915">
    <property type="entry name" value="BAT"/>
    <property type="match status" value="1"/>
</dbReference>
<dbReference type="InterPro" id="IPR036388">
    <property type="entry name" value="WH-like_DNA-bd_sf"/>
</dbReference>
<dbReference type="PROSITE" id="PS50113">
    <property type="entry name" value="PAC"/>
    <property type="match status" value="1"/>
</dbReference>
<dbReference type="Pfam" id="PF00989">
    <property type="entry name" value="PAS"/>
    <property type="match status" value="2"/>
</dbReference>
<dbReference type="HOGENOM" id="CLU_010057_0_0_2"/>
<gene>
    <name evidence="5" type="primary">boa</name>
    <name evidence="5" type="ordered locus">HFX_6455</name>
    <name evidence="6" type="ORF">BM92_15780</name>
    <name evidence="7" type="ORF">C439_17388</name>
    <name evidence="8" type="ORF">E6P09_15710</name>
</gene>
<dbReference type="CDD" id="cd00130">
    <property type="entry name" value="PAS"/>
    <property type="match status" value="3"/>
</dbReference>
<dbReference type="Proteomes" id="UP000006469">
    <property type="component" value="Plasmid pHM500"/>
</dbReference>
<dbReference type="PROSITE" id="PS00622">
    <property type="entry name" value="HTH_LUXR_1"/>
    <property type="match status" value="1"/>
</dbReference>
<dbReference type="SUPFAM" id="SSF55785">
    <property type="entry name" value="PYP-like sensor domain (PAS domain)"/>
    <property type="match status" value="3"/>
</dbReference>
<evidence type="ECO:0000313" key="6">
    <source>
        <dbReference type="EMBL" id="AHZ24379.1"/>
    </source>
</evidence>
<dbReference type="Proteomes" id="UP000027075">
    <property type="component" value="Plasmid HMPLAS1"/>
</dbReference>
<geneLocation type="plasmid" evidence="8 12">
    <name>pHME505</name>
</geneLocation>
<organism evidence="5 9">
    <name type="scientific">Haloferax mediterranei (strain ATCC 33500 / DSM 1411 / JCM 8866 / NBRC 14739 / NCIMB 2177 / R-4)</name>
    <name type="common">Halobacterium mediterranei</name>
    <dbReference type="NCBI Taxonomy" id="523841"/>
    <lineage>
        <taxon>Archaea</taxon>
        <taxon>Methanobacteriati</taxon>
        <taxon>Methanobacteriota</taxon>
        <taxon>Stenosarchaea group</taxon>
        <taxon>Halobacteria</taxon>
        <taxon>Halobacteriales</taxon>
        <taxon>Haloferacaceae</taxon>
        <taxon>Haloferax</taxon>
    </lineage>
</organism>
<name>I3RBG2_HALMT</name>
<dbReference type="KEGG" id="hme:HFX_6455"/>
<dbReference type="SUPFAM" id="SSF55781">
    <property type="entry name" value="GAF domain-like"/>
    <property type="match status" value="2"/>
</dbReference>
<reference evidence="5 9" key="2">
    <citation type="journal article" date="2012" name="J. Bacteriol.">
        <title>Complete genome sequence of the metabolically versatile halophilic archaeon Haloferax mediterranei, a poly(3-hydroxybutyrate-co-3-hydroxyvalerate) producer.</title>
        <authorList>
            <person name="Han J."/>
            <person name="Zhang F."/>
            <person name="Hou J."/>
            <person name="Liu X."/>
            <person name="Li M."/>
            <person name="Liu H."/>
            <person name="Cai L."/>
            <person name="Zhang B."/>
            <person name="Chen Y."/>
            <person name="Zhou J."/>
            <person name="Hu S."/>
            <person name="Xiang H."/>
        </authorList>
    </citation>
    <scope>NUCLEOTIDE SEQUENCE [LARGE SCALE GENOMIC DNA]</scope>
    <source>
        <strain evidence="9">ATCC 33500 / DSM 1411 / JCM 8866 / NBRC 14739 / NCIMB 2177 / R-4</strain>
        <strain evidence="5">CGMCC 1.2087</strain>
        <plasmid evidence="9">pHM500</plasmid>
    </source>
</reference>
<dbReference type="Pfam" id="PF04967">
    <property type="entry name" value="HTH_10"/>
    <property type="match status" value="1"/>
</dbReference>
<evidence type="ECO:0000313" key="8">
    <source>
        <dbReference type="EMBL" id="QCQ77080.1"/>
    </source>
</evidence>
<dbReference type="InterPro" id="IPR007050">
    <property type="entry name" value="HTH_bacterioopsin"/>
</dbReference>
<dbReference type="EMBL" id="CP001871">
    <property type="protein sequence ID" value="AFK21572.1"/>
    <property type="molecule type" value="Genomic_DNA"/>
</dbReference>
<evidence type="ECO:0000256" key="2">
    <source>
        <dbReference type="ARBA" id="ARBA00023163"/>
    </source>
</evidence>
<dbReference type="InterPro" id="IPR000700">
    <property type="entry name" value="PAS-assoc_C"/>
</dbReference>
<sequence length="959" mass="106008">MIIDPGEGIISIDQGGTVVFANPPVERLLGHDPDTLVGKSIVRFFPTDHDTPLETIQRAATPPERPHRAVTDSSLVHAEGHEVPVSFTVDATDYEQSRFFTLRIHERTRHGEPSQSRANVGESLLRKIFEESNDAMVVFDNEHDEMVACNPRACELFGYNRDDLLSTAPSELYSYDTTTFDRFVDEVLEAGTACSDALEHRTADGSTLSVEISASRIEFEGDPHVLACVRDISGRVQRKQKLERYRTMVEAVGEGVYAADENLRFTLVNDGACELTNYDREELIGRPLTDLLAGEADDVDPADYEDLLVNTSSSSEPLRVVDAESAREARKQLYQSDQDVMTAEAPIRTKNGNVIPLEIRFSELPAGPDAEFRGTTGVLIDISDRKEHKRQLKTLNKASRELPQAEDPQAIAKAALDAVEQVVGFDVSGVRMFDEETNTLTPIEMTDAAEQLIDSRPAFELGATLAGHAYRRGEAVRNDEIDGSETVVGETSGETSFHFPLGEHGTLTVFVPSGTEVSESDIQLLEVLSATVTAHLNRAEREHTIQEQKHECRNQRDQLDTLNRINILIQDVVRELVKAGTRDGIENQVCRQLAESNLYRSAWIAEVNGVTDGILIKTGAGVEDGYLDAIEQMKLPRIGNGTVKQAIETGELSIARLYQVNSNTSTPEVEPPSEGEVEVTAAIPLRYGNRIYGVLVVDAAREDAFGEHAQSGLKVLGDAIGFSINALRNRELLQSDEIVELEFELTDQSNLPVYFSEKLGCRCRLEGTAPAEDGNYLCYLWADEASADTVSEVAEDMETVTHSRVIKEQEEECLFEVIKTESVLQTMAEVGATVQNAVAEDGDGTLVIETSQTTNLQEVIEALQSLYPTVEITAKRTVDRSVQTVTDLRNTAEDRLTEKQRQAIKAAYHAGYYDWPRGSTAEEIAESMDVSSATLHQHLRRATWKLLTTFLEETHDHPG</sequence>
<dbReference type="SMART" id="SM00091">
    <property type="entry name" value="PAS"/>
    <property type="match status" value="3"/>
</dbReference>
<dbReference type="GO" id="GO:0006355">
    <property type="term" value="P:regulation of DNA-templated transcription"/>
    <property type="evidence" value="ECO:0007669"/>
    <property type="project" value="InterPro"/>
</dbReference>
<dbReference type="SMART" id="SM00065">
    <property type="entry name" value="GAF"/>
    <property type="match status" value="2"/>
</dbReference>
<evidence type="ECO:0000259" key="4">
    <source>
        <dbReference type="PROSITE" id="PS50113"/>
    </source>
</evidence>
<dbReference type="PROSITE" id="PS50112">
    <property type="entry name" value="PAS"/>
    <property type="match status" value="3"/>
</dbReference>
<dbReference type="NCBIfam" id="TIGR00229">
    <property type="entry name" value="sensory_box"/>
    <property type="match status" value="3"/>
</dbReference>
<feature type="domain" description="PAS" evidence="3">
    <location>
        <begin position="1"/>
        <end position="63"/>
    </location>
</feature>
<dbReference type="SUPFAM" id="SSF88659">
    <property type="entry name" value="Sigma3 and sigma4 domains of RNA polymerase sigma factors"/>
    <property type="match status" value="1"/>
</dbReference>
<dbReference type="InterPro" id="IPR035965">
    <property type="entry name" value="PAS-like_dom_sf"/>
</dbReference>
<dbReference type="Proteomes" id="UP000011603">
    <property type="component" value="Unassembled WGS sequence"/>
</dbReference>
<dbReference type="InterPro" id="IPR000792">
    <property type="entry name" value="Tscrpt_reg_LuxR_C"/>
</dbReference>
<dbReference type="Gene3D" id="3.30.450.40">
    <property type="match status" value="2"/>
</dbReference>
<keyword evidence="10" id="KW-1185">Reference proteome</keyword>
<evidence type="ECO:0000259" key="3">
    <source>
        <dbReference type="PROSITE" id="PS50112"/>
    </source>
</evidence>
<reference evidence="5" key="5">
    <citation type="submission" date="2014-05" db="EMBL/GenBank/DDBJ databases">
        <authorList>
            <person name="Wang L."/>
            <person name="Yang H."/>
            <person name="Xiang H."/>
        </authorList>
    </citation>
    <scope>NUCLEOTIDE SEQUENCE</scope>
    <source>
        <strain evidence="5">CGMCC 1.2087</strain>
        <plasmid evidence="5">pHM500</plasmid>
    </source>
</reference>
<reference evidence="7 10" key="3">
    <citation type="journal article" date="2014" name="PLoS Genet.">
        <title>Phylogenetically driven sequencing of extremely halophilic archaea reveals strategies for static and dynamic osmo-response.</title>
        <authorList>
            <person name="Becker E.A."/>
            <person name="Seitzer P.M."/>
            <person name="Tritt A."/>
            <person name="Larsen D."/>
            <person name="Krusor M."/>
            <person name="Yao A.I."/>
            <person name="Wu D."/>
            <person name="Madern D."/>
            <person name="Eisen J.A."/>
            <person name="Darling A.E."/>
            <person name="Facciotti M.T."/>
        </authorList>
    </citation>
    <scope>NUCLEOTIDE SEQUENCE [LARGE SCALE GENOMIC DNA]</scope>
    <source>
        <strain evidence="7">ATCC 33500</strain>
        <strain evidence="10">ATCC 33500 / DSM 1411 / JCM 8866 / NBRC 14739 / NCIMB 2177 / R-4</strain>
    </source>
</reference>
<protein>
    <submittedName>
        <fullName evidence="5">Bacterio-opsin activator-like protein</fullName>
    </submittedName>
    <submittedName>
        <fullName evidence="8">PAS domain S-box protein</fullName>
    </submittedName>
    <submittedName>
        <fullName evidence="6">Transcriptional regulator</fullName>
    </submittedName>
</protein>
<dbReference type="InterPro" id="IPR029016">
    <property type="entry name" value="GAF-like_dom_sf"/>
</dbReference>
<feature type="domain" description="PAC" evidence="4">
    <location>
        <begin position="341"/>
        <end position="394"/>
    </location>
</feature>
<evidence type="ECO:0000313" key="7">
    <source>
        <dbReference type="EMBL" id="ELZ97118.1"/>
    </source>
</evidence>
<dbReference type="InterPro" id="IPR031803">
    <property type="entry name" value="BAT_GAF/HTH-assoc"/>
</dbReference>
<evidence type="ECO:0000313" key="10">
    <source>
        <dbReference type="Proteomes" id="UP000011603"/>
    </source>
</evidence>
<geneLocation type="plasmid" evidence="6 11">
    <name>HMPLAS1</name>
</geneLocation>
<dbReference type="Proteomes" id="UP000299011">
    <property type="component" value="Plasmid pHME505"/>
</dbReference>
<dbReference type="Pfam" id="PF13185">
    <property type="entry name" value="GAF_2"/>
    <property type="match status" value="2"/>
</dbReference>
<feature type="domain" description="PAS" evidence="3">
    <location>
        <begin position="121"/>
        <end position="191"/>
    </location>
</feature>
<keyword evidence="1" id="KW-0805">Transcription regulation</keyword>
<dbReference type="Gene3D" id="1.10.10.10">
    <property type="entry name" value="Winged helix-like DNA-binding domain superfamily/Winged helix DNA-binding domain"/>
    <property type="match status" value="1"/>
</dbReference>
<dbReference type="AlphaFoldDB" id="I3RBG2"/>
<dbReference type="Pfam" id="PF13426">
    <property type="entry name" value="PAS_9"/>
    <property type="match status" value="1"/>
</dbReference>
<dbReference type="PANTHER" id="PTHR34236">
    <property type="entry name" value="DIMETHYL SULFOXIDE REDUCTASE TRANSCRIPTIONAL ACTIVATOR"/>
    <property type="match status" value="1"/>
</dbReference>
<feature type="domain" description="PAS" evidence="3">
    <location>
        <begin position="241"/>
        <end position="292"/>
    </location>
</feature>
<dbReference type="Gene3D" id="3.30.450.20">
    <property type="entry name" value="PAS domain"/>
    <property type="match status" value="3"/>
</dbReference>
<reference evidence="6 11" key="4">
    <citation type="submission" date="2014-04" db="EMBL/GenBank/DDBJ databases">
        <title>Transcriptional profiles of Haloferax mediterranei on the basis of nitrogen availability.</title>
        <authorList>
            <person name="Bautista V."/>
        </authorList>
    </citation>
    <scope>NUCLEOTIDE SEQUENCE [LARGE SCALE GENOMIC DNA]</scope>
    <source>
        <strain evidence="6">ATCC 33500</strain>
        <strain evidence="11">ATCC 33500 / DSM 1411 / JCM 8866 / NBRC 14739 / NCIMB 2177 / R-4</strain>
        <plasmid evidence="6">HMPLAS1</plasmid>
        <plasmid evidence="11">Plasmid HMPLAS1</plasmid>
    </source>
</reference>
<reference evidence="8 12" key="6">
    <citation type="submission" date="2019-04" db="EMBL/GenBank/DDBJ databases">
        <title>Methylomes of two halophilic Archaea, Haloarcula marismortui and Haloferax mediterranei.</title>
        <authorList>
            <person name="DasSarma S."/>
            <person name="DasSarma P."/>
            <person name="DasSarma S."/>
            <person name="Fomenkov A."/>
            <person name="Vincze T."/>
            <person name="Anton B.P."/>
            <person name="Roberts R.J."/>
        </authorList>
    </citation>
    <scope>NUCLEOTIDE SEQUENCE [LARGE SCALE GENOMIC DNA]</scope>
    <source>
        <strain evidence="8">ATCC 33500</strain>
        <strain evidence="12">ATCC 33500 / DSM 1411 / JCM 8866 / NBRC 14739 / NCIMB 2177 / R-4</strain>
        <plasmid evidence="8 12">pHME505</plasmid>
    </source>
</reference>
<dbReference type="PANTHER" id="PTHR34236:SF1">
    <property type="entry name" value="DIMETHYL SULFOXIDE REDUCTASE TRANSCRIPTIONAL ACTIVATOR"/>
    <property type="match status" value="1"/>
</dbReference>
<evidence type="ECO:0000256" key="1">
    <source>
        <dbReference type="ARBA" id="ARBA00023015"/>
    </source>
</evidence>
<dbReference type="InterPro" id="IPR000014">
    <property type="entry name" value="PAS"/>
</dbReference>
<evidence type="ECO:0000313" key="9">
    <source>
        <dbReference type="Proteomes" id="UP000006469"/>
    </source>
</evidence>